<dbReference type="Pfam" id="PF00271">
    <property type="entry name" value="Helicase_C"/>
    <property type="match status" value="1"/>
</dbReference>
<dbReference type="InterPro" id="IPR014014">
    <property type="entry name" value="RNA_helicase_DEAD_Q_motif"/>
</dbReference>
<evidence type="ECO:0000259" key="7">
    <source>
        <dbReference type="PROSITE" id="PS51192"/>
    </source>
</evidence>
<evidence type="ECO:0000256" key="4">
    <source>
        <dbReference type="ARBA" id="ARBA00022840"/>
    </source>
</evidence>
<feature type="compositionally biased region" description="Basic and acidic residues" evidence="6">
    <location>
        <begin position="413"/>
        <end position="427"/>
    </location>
</feature>
<evidence type="ECO:0000313" key="10">
    <source>
        <dbReference type="EMBL" id="KAK9915806.1"/>
    </source>
</evidence>
<keyword evidence="2" id="KW-0378">Hydrolase</keyword>
<dbReference type="Proteomes" id="UP001491310">
    <property type="component" value="Unassembled WGS sequence"/>
</dbReference>
<evidence type="ECO:0000256" key="6">
    <source>
        <dbReference type="SAM" id="MobiDB-lite"/>
    </source>
</evidence>
<evidence type="ECO:0000256" key="5">
    <source>
        <dbReference type="PROSITE-ProRule" id="PRU00552"/>
    </source>
</evidence>
<dbReference type="Gene3D" id="3.40.50.300">
    <property type="entry name" value="P-loop containing nucleotide triphosphate hydrolases"/>
    <property type="match status" value="2"/>
</dbReference>
<dbReference type="InterPro" id="IPR027417">
    <property type="entry name" value="P-loop_NTPase"/>
</dbReference>
<evidence type="ECO:0000256" key="2">
    <source>
        <dbReference type="ARBA" id="ARBA00022801"/>
    </source>
</evidence>
<dbReference type="InterPro" id="IPR014001">
    <property type="entry name" value="Helicase_ATP-bd"/>
</dbReference>
<dbReference type="PROSITE" id="PS51192">
    <property type="entry name" value="HELICASE_ATP_BIND_1"/>
    <property type="match status" value="1"/>
</dbReference>
<evidence type="ECO:0000313" key="11">
    <source>
        <dbReference type="Proteomes" id="UP001491310"/>
    </source>
</evidence>
<dbReference type="SMART" id="SM00487">
    <property type="entry name" value="DEXDc"/>
    <property type="match status" value="1"/>
</dbReference>
<dbReference type="InterPro" id="IPR011545">
    <property type="entry name" value="DEAD/DEAH_box_helicase_dom"/>
</dbReference>
<evidence type="ECO:0000256" key="3">
    <source>
        <dbReference type="ARBA" id="ARBA00022806"/>
    </source>
</evidence>
<feature type="domain" description="Helicase C-terminal" evidence="8">
    <location>
        <begin position="251"/>
        <end position="408"/>
    </location>
</feature>
<accession>A0ABR2YVY1</accession>
<feature type="short sequence motif" description="Q motif" evidence="5">
    <location>
        <begin position="13"/>
        <end position="41"/>
    </location>
</feature>
<comment type="caution">
    <text evidence="10">The sequence shown here is derived from an EMBL/GenBank/DDBJ whole genome shotgun (WGS) entry which is preliminary data.</text>
</comment>
<proteinExistence type="predicted"/>
<dbReference type="EMBL" id="JALJOT010000004">
    <property type="protein sequence ID" value="KAK9915806.1"/>
    <property type="molecule type" value="Genomic_DNA"/>
</dbReference>
<dbReference type="SUPFAM" id="SSF52540">
    <property type="entry name" value="P-loop containing nucleoside triphosphate hydrolases"/>
    <property type="match status" value="1"/>
</dbReference>
<sequence>MHALCDRVRPAVSSFEQLGLGEELLSFLSEQKLTTPTEIQAQAVSEVLRGGDVLLASHTGSGKTLAYLLPLIKLLKDAEMSGAAQAKPKRPRAVILGPTRELTDQILSVAKSISHKAKFRSACVNGGGSMGQQKESLAQPLDILVGTPQKLVQHAEKGHLYWGDVQYVVLDEADTMFDKGFGPEVKAVLGPLRSKSHPANTILVVATLSQAIRKLLDAEFPGLKRVETSSLHRGVVGARHSFLAAPPNANKLDVLVQVVTGEAARGKRLMVFCNTLDSCRATEHHLRERGVPTLCYHGDVPLDGRREAIAQFSSGDTGPEGQPVLVCTDLAARGLDMPAAVDHVVNFDFPMNPVDYIHRTGRTARAGASGRITSIVAKRDAVLASRIQAALADNRPLDELSAAKGVLPAHMRPKPETLKRKEDEARAMRNSRKGLRGAARVAADRPGAPVKGGGKTAYGPPKARGGSSGFARKTGAAAAEPPSRSVQEEQRHPSSPVRPTRSA</sequence>
<name>A0ABR2YVY1_9CHLO</name>
<feature type="region of interest" description="Disordered" evidence="6">
    <location>
        <begin position="410"/>
        <end position="503"/>
    </location>
</feature>
<dbReference type="CDD" id="cd18787">
    <property type="entry name" value="SF2_C_DEAD"/>
    <property type="match status" value="1"/>
</dbReference>
<gene>
    <name evidence="10" type="ORF">WJX75_004286</name>
</gene>
<keyword evidence="1" id="KW-0547">Nucleotide-binding</keyword>
<dbReference type="PROSITE" id="PS51194">
    <property type="entry name" value="HELICASE_CTER"/>
    <property type="match status" value="1"/>
</dbReference>
<keyword evidence="3" id="KW-0347">Helicase</keyword>
<organism evidence="10 11">
    <name type="scientific">Coccomyxa subellipsoidea</name>
    <dbReference type="NCBI Taxonomy" id="248742"/>
    <lineage>
        <taxon>Eukaryota</taxon>
        <taxon>Viridiplantae</taxon>
        <taxon>Chlorophyta</taxon>
        <taxon>core chlorophytes</taxon>
        <taxon>Trebouxiophyceae</taxon>
        <taxon>Trebouxiophyceae incertae sedis</taxon>
        <taxon>Coccomyxaceae</taxon>
        <taxon>Coccomyxa</taxon>
    </lineage>
</organism>
<dbReference type="InterPro" id="IPR044742">
    <property type="entry name" value="DEAD/DEAH_RhlB"/>
</dbReference>
<evidence type="ECO:0000259" key="8">
    <source>
        <dbReference type="PROSITE" id="PS51194"/>
    </source>
</evidence>
<protein>
    <recommendedName>
        <fullName evidence="12">DEAD-domain-containing protein</fullName>
    </recommendedName>
</protein>
<feature type="domain" description="Helicase ATP-binding" evidence="7">
    <location>
        <begin position="44"/>
        <end position="226"/>
    </location>
</feature>
<dbReference type="InterPro" id="IPR001650">
    <property type="entry name" value="Helicase_C-like"/>
</dbReference>
<evidence type="ECO:0008006" key="12">
    <source>
        <dbReference type="Google" id="ProtNLM"/>
    </source>
</evidence>
<dbReference type="Pfam" id="PF00270">
    <property type="entry name" value="DEAD"/>
    <property type="match status" value="1"/>
</dbReference>
<dbReference type="CDD" id="cd00268">
    <property type="entry name" value="DEADc"/>
    <property type="match status" value="1"/>
</dbReference>
<reference evidence="10 11" key="1">
    <citation type="journal article" date="2024" name="Nat. Commun.">
        <title>Phylogenomics reveals the evolutionary origins of lichenization in chlorophyte algae.</title>
        <authorList>
            <person name="Puginier C."/>
            <person name="Libourel C."/>
            <person name="Otte J."/>
            <person name="Skaloud P."/>
            <person name="Haon M."/>
            <person name="Grisel S."/>
            <person name="Petersen M."/>
            <person name="Berrin J.G."/>
            <person name="Delaux P.M."/>
            <person name="Dal Grande F."/>
            <person name="Keller J."/>
        </authorList>
    </citation>
    <scope>NUCLEOTIDE SEQUENCE [LARGE SCALE GENOMIC DNA]</scope>
    <source>
        <strain evidence="10 11">SAG 216-7</strain>
    </source>
</reference>
<dbReference type="PROSITE" id="PS51195">
    <property type="entry name" value="Q_MOTIF"/>
    <property type="match status" value="1"/>
</dbReference>
<feature type="domain" description="DEAD-box RNA helicase Q" evidence="9">
    <location>
        <begin position="13"/>
        <end position="41"/>
    </location>
</feature>
<keyword evidence="4" id="KW-0067">ATP-binding</keyword>
<dbReference type="SMART" id="SM00490">
    <property type="entry name" value="HELICc"/>
    <property type="match status" value="1"/>
</dbReference>
<dbReference type="PANTHER" id="PTHR47960">
    <property type="entry name" value="DEAD-BOX ATP-DEPENDENT RNA HELICASE 50"/>
    <property type="match status" value="1"/>
</dbReference>
<keyword evidence="11" id="KW-1185">Reference proteome</keyword>
<evidence type="ECO:0000259" key="9">
    <source>
        <dbReference type="PROSITE" id="PS51195"/>
    </source>
</evidence>
<evidence type="ECO:0000256" key="1">
    <source>
        <dbReference type="ARBA" id="ARBA00022741"/>
    </source>
</evidence>